<dbReference type="PROSITE" id="PS50893">
    <property type="entry name" value="ABC_TRANSPORTER_2"/>
    <property type="match status" value="1"/>
</dbReference>
<feature type="domain" description="ABC transmembrane type-1" evidence="10">
    <location>
        <begin position="204"/>
        <end position="465"/>
    </location>
</feature>
<dbReference type="SMART" id="SM00382">
    <property type="entry name" value="AAA"/>
    <property type="match status" value="1"/>
</dbReference>
<evidence type="ECO:0000256" key="5">
    <source>
        <dbReference type="ARBA" id="ARBA00022989"/>
    </source>
</evidence>
<dbReference type="Gene3D" id="1.20.1560.10">
    <property type="entry name" value="ABC transporter type 1, transmembrane domain"/>
    <property type="match status" value="2"/>
</dbReference>
<organism evidence="11 12">
    <name type="scientific">Mya arenaria</name>
    <name type="common">Soft-shell clam</name>
    <dbReference type="NCBI Taxonomy" id="6604"/>
    <lineage>
        <taxon>Eukaryota</taxon>
        <taxon>Metazoa</taxon>
        <taxon>Spiralia</taxon>
        <taxon>Lophotrochozoa</taxon>
        <taxon>Mollusca</taxon>
        <taxon>Bivalvia</taxon>
        <taxon>Autobranchia</taxon>
        <taxon>Heteroconchia</taxon>
        <taxon>Euheterodonta</taxon>
        <taxon>Imparidentia</taxon>
        <taxon>Neoheterodontei</taxon>
        <taxon>Myida</taxon>
        <taxon>Myoidea</taxon>
        <taxon>Myidae</taxon>
        <taxon>Mya</taxon>
    </lineage>
</organism>
<feature type="transmembrane region" description="Helical" evidence="8">
    <location>
        <begin position="243"/>
        <end position="269"/>
    </location>
</feature>
<evidence type="ECO:0000313" key="11">
    <source>
        <dbReference type="EMBL" id="WAR01086.1"/>
    </source>
</evidence>
<evidence type="ECO:0000259" key="9">
    <source>
        <dbReference type="PROSITE" id="PS50893"/>
    </source>
</evidence>
<feature type="region of interest" description="Disordered" evidence="7">
    <location>
        <begin position="485"/>
        <end position="506"/>
    </location>
</feature>
<feature type="transmembrane region" description="Helical" evidence="8">
    <location>
        <begin position="84"/>
        <end position="104"/>
    </location>
</feature>
<dbReference type="PANTHER" id="PTHR43394:SF19">
    <property type="entry name" value="ABC TRANSPORTER B FAMILY"/>
    <property type="match status" value="1"/>
</dbReference>
<feature type="region of interest" description="Disordered" evidence="7">
    <location>
        <begin position="159"/>
        <end position="182"/>
    </location>
</feature>
<reference evidence="11" key="1">
    <citation type="submission" date="2022-11" db="EMBL/GenBank/DDBJ databases">
        <title>Centuries of genome instability and evolution in soft-shell clam transmissible cancer (bioRxiv).</title>
        <authorList>
            <person name="Hart S.F.M."/>
            <person name="Yonemitsu M.A."/>
            <person name="Giersch R.M."/>
            <person name="Beal B.F."/>
            <person name="Arriagada G."/>
            <person name="Davis B.W."/>
            <person name="Ostrander E.A."/>
            <person name="Goff S.P."/>
            <person name="Metzger M.J."/>
        </authorList>
    </citation>
    <scope>NUCLEOTIDE SEQUENCE</scope>
    <source>
        <strain evidence="11">MELC-2E11</strain>
        <tissue evidence="11">Siphon/mantle</tissue>
    </source>
</reference>
<feature type="transmembrane region" description="Helical" evidence="8">
    <location>
        <begin position="411"/>
        <end position="432"/>
    </location>
</feature>
<feature type="transmembrane region" description="Helical" evidence="8">
    <location>
        <begin position="116"/>
        <end position="135"/>
    </location>
</feature>
<dbReference type="EMBL" id="CP111015">
    <property type="protein sequence ID" value="WAR01086.1"/>
    <property type="molecule type" value="Genomic_DNA"/>
</dbReference>
<feature type="compositionally biased region" description="Basic and acidic residues" evidence="7">
    <location>
        <begin position="485"/>
        <end position="497"/>
    </location>
</feature>
<dbReference type="InterPro" id="IPR027417">
    <property type="entry name" value="P-loop_NTPase"/>
</dbReference>
<dbReference type="SUPFAM" id="SSF90123">
    <property type="entry name" value="ABC transporter transmembrane region"/>
    <property type="match status" value="1"/>
</dbReference>
<gene>
    <name evidence="11" type="ORF">MAR_007644</name>
</gene>
<feature type="transmembrane region" description="Helical" evidence="8">
    <location>
        <begin position="51"/>
        <end position="72"/>
    </location>
</feature>
<evidence type="ECO:0000256" key="4">
    <source>
        <dbReference type="ARBA" id="ARBA00022840"/>
    </source>
</evidence>
<dbReference type="PIRSF" id="PIRSF002773">
    <property type="entry name" value="ABC_prm/ATPase_B"/>
    <property type="match status" value="1"/>
</dbReference>
<feature type="transmembrane region" description="Helical" evidence="8">
    <location>
        <begin position="7"/>
        <end position="27"/>
    </location>
</feature>
<proteinExistence type="predicted"/>
<feature type="transmembrane region" description="Helical" evidence="8">
    <location>
        <begin position="200"/>
        <end position="223"/>
    </location>
</feature>
<evidence type="ECO:0000313" key="12">
    <source>
        <dbReference type="Proteomes" id="UP001164746"/>
    </source>
</evidence>
<feature type="domain" description="ABC transporter" evidence="9">
    <location>
        <begin position="520"/>
        <end position="747"/>
    </location>
</feature>
<dbReference type="InterPro" id="IPR011527">
    <property type="entry name" value="ABC1_TM_dom"/>
</dbReference>
<accession>A0ABY7DWL7</accession>
<sequence>MKRLMNLLIVFMISLIDLTVTTILYSHGNQFNNTFSYAFSMFSFSRSMFDVWSLVIVRTSVNIGIVIGAIWGKRDASAKIKSKLYFAIGLSIVFSIFTLVKLLCVSENETLTGDKWFWALFGWTLFADSCVIFQWRAVGNVKYDATHHTLLINADTDGSEDKHLQNDDNNDSGNGKEKAAPSKVKKGTVLRIIKFSMPDWPLIATGFVFLTISATGEIFIPFYTGRVVDGIVIDKSQTEFTHAIVIMALISAGSALAAGIRGLCLFIAVRKINIRIRNTLFTAILRQEIGFFDKVQTGDITSRLTSDTTTMSDALALNVNIFLRNFIKAGGVVFFMMKLSWQLTIVTLIGLPLIIAEKVQNSLAEANNVAEEACSTMRTVRSFANEMGEVQRYADKLAETFKLNMKQAFMYSGYTICSMWFELGLTVAVLYYGGHLVISGHLTGGTLISFILYQIQLGDCLNAAGASEKVFEYIDRVPAIHDQGSKDQEPALHHQGDQRQQGKQSCDQSSPACVQVQGHIEFQDVCFTYPSRPDVQVLKNLSFSVCPGEVIALVGCSGGGKTSCVNLLEHFYEPDSGQVLLDGRPIHTYDHRFLHKQISLVGQEPVLYARTIEENIRYGLADHEWTMSSVQEAAEMANAHKFISELKDGYNTQAGEKGVQMSALLRKPRVLLLDEATSALDAESEFLVQQALYRNMAGRTVIVIAHRLSTVERADKIIVIDKGQVMEQGSHLELLQAKGMYANLVKRQLLLTDSSWSEELTQGRQPNIQGKELGNQGRELLTKGVNLSDNPVCISCGKSVNREVKPDLEEKSHFRLRYRDRFRNRDHMNFLFGSV</sequence>
<keyword evidence="6 8" id="KW-0472">Membrane</keyword>
<keyword evidence="4" id="KW-0067">ATP-binding</keyword>
<keyword evidence="5 8" id="KW-1133">Transmembrane helix</keyword>
<dbReference type="InterPro" id="IPR036640">
    <property type="entry name" value="ABC1_TM_sf"/>
</dbReference>
<keyword evidence="12" id="KW-1185">Reference proteome</keyword>
<evidence type="ECO:0000256" key="6">
    <source>
        <dbReference type="ARBA" id="ARBA00023136"/>
    </source>
</evidence>
<keyword evidence="2 8" id="KW-0812">Transmembrane</keyword>
<dbReference type="Pfam" id="PF00664">
    <property type="entry name" value="ABC_membrane"/>
    <property type="match status" value="1"/>
</dbReference>
<dbReference type="InterPro" id="IPR003439">
    <property type="entry name" value="ABC_transporter-like_ATP-bd"/>
</dbReference>
<name>A0ABY7DWL7_MYAAR</name>
<evidence type="ECO:0000259" key="10">
    <source>
        <dbReference type="PROSITE" id="PS50929"/>
    </source>
</evidence>
<evidence type="ECO:0000256" key="7">
    <source>
        <dbReference type="SAM" id="MobiDB-lite"/>
    </source>
</evidence>
<protein>
    <submittedName>
        <fullName evidence="11">ABCB9-like protein</fullName>
    </submittedName>
</protein>
<evidence type="ECO:0000256" key="3">
    <source>
        <dbReference type="ARBA" id="ARBA00022741"/>
    </source>
</evidence>
<dbReference type="Proteomes" id="UP001164746">
    <property type="component" value="Chromosome 4"/>
</dbReference>
<dbReference type="InterPro" id="IPR039421">
    <property type="entry name" value="Type_1_exporter"/>
</dbReference>
<dbReference type="Gene3D" id="3.40.50.300">
    <property type="entry name" value="P-loop containing nucleotide triphosphate hydrolases"/>
    <property type="match status" value="1"/>
</dbReference>
<dbReference type="Pfam" id="PF00005">
    <property type="entry name" value="ABC_tran"/>
    <property type="match status" value="1"/>
</dbReference>
<evidence type="ECO:0000256" key="1">
    <source>
        <dbReference type="ARBA" id="ARBA00004141"/>
    </source>
</evidence>
<evidence type="ECO:0000256" key="2">
    <source>
        <dbReference type="ARBA" id="ARBA00022692"/>
    </source>
</evidence>
<evidence type="ECO:0000256" key="8">
    <source>
        <dbReference type="SAM" id="Phobius"/>
    </source>
</evidence>
<comment type="subcellular location">
    <subcellularLocation>
        <location evidence="1">Membrane</location>
        <topology evidence="1">Multi-pass membrane protein</topology>
    </subcellularLocation>
</comment>
<dbReference type="SUPFAM" id="SSF52540">
    <property type="entry name" value="P-loop containing nucleoside triphosphate hydrolases"/>
    <property type="match status" value="1"/>
</dbReference>
<dbReference type="InterPro" id="IPR003593">
    <property type="entry name" value="AAA+_ATPase"/>
</dbReference>
<dbReference type="PROSITE" id="PS50929">
    <property type="entry name" value="ABC_TM1F"/>
    <property type="match status" value="1"/>
</dbReference>
<keyword evidence="3" id="KW-0547">Nucleotide-binding</keyword>
<dbReference type="PANTHER" id="PTHR43394">
    <property type="entry name" value="ATP-DEPENDENT PERMEASE MDL1, MITOCHONDRIAL"/>
    <property type="match status" value="1"/>
</dbReference>